<sequence>MTGKEIPDDVLAVATSLFASLATPGNDDSDKFITDDIEAIARWLMAAGERAAIAERERCAQACEFRADALEKIRGYQSEVVELRARAAFIRSGE</sequence>
<evidence type="ECO:0000313" key="1">
    <source>
        <dbReference type="EMBL" id="MDX8492899.1"/>
    </source>
</evidence>
<organism evidence="1 2">
    <name type="scientific">Mesorhizobium captivum</name>
    <dbReference type="NCBI Taxonomy" id="3072319"/>
    <lineage>
        <taxon>Bacteria</taxon>
        <taxon>Pseudomonadati</taxon>
        <taxon>Pseudomonadota</taxon>
        <taxon>Alphaproteobacteria</taxon>
        <taxon>Hyphomicrobiales</taxon>
        <taxon>Phyllobacteriaceae</taxon>
        <taxon>Mesorhizobium</taxon>
    </lineage>
</organism>
<accession>A0ABU4Z0Y6</accession>
<dbReference type="Proteomes" id="UP001271249">
    <property type="component" value="Unassembled WGS sequence"/>
</dbReference>
<comment type="caution">
    <text evidence="1">The sequence shown here is derived from an EMBL/GenBank/DDBJ whole genome shotgun (WGS) entry which is preliminary data.</text>
</comment>
<reference evidence="1 2" key="1">
    <citation type="submission" date="2023-08" db="EMBL/GenBank/DDBJ databases">
        <title>Implementing the SeqCode for naming new Mesorhizobium species isolated from Vachellia karroo root nodules.</title>
        <authorList>
            <person name="Van Lill M."/>
        </authorList>
    </citation>
    <scope>NUCLEOTIDE SEQUENCE [LARGE SCALE GENOMIC DNA]</scope>
    <source>
        <strain evidence="1 2">VK22B</strain>
    </source>
</reference>
<proteinExistence type="predicted"/>
<dbReference type="EMBL" id="JAVIJC010000014">
    <property type="protein sequence ID" value="MDX8492899.1"/>
    <property type="molecule type" value="Genomic_DNA"/>
</dbReference>
<dbReference type="RefSeq" id="WP_320226881.1">
    <property type="nucleotide sequence ID" value="NZ_JAVIJC010000014.1"/>
</dbReference>
<gene>
    <name evidence="1" type="ORF">RFN29_15075</name>
</gene>
<keyword evidence="2" id="KW-1185">Reference proteome</keyword>
<evidence type="ECO:0000313" key="2">
    <source>
        <dbReference type="Proteomes" id="UP001271249"/>
    </source>
</evidence>
<name>A0ABU4Z0Y6_9HYPH</name>
<protein>
    <submittedName>
        <fullName evidence="1">Uncharacterized protein</fullName>
    </submittedName>
</protein>